<dbReference type="Pfam" id="PF07833">
    <property type="entry name" value="Cu_amine_oxidN1"/>
    <property type="match status" value="1"/>
</dbReference>
<organism evidence="2 3">
    <name type="scientific">Paenibacillus etheri</name>
    <dbReference type="NCBI Taxonomy" id="1306852"/>
    <lineage>
        <taxon>Bacteria</taxon>
        <taxon>Bacillati</taxon>
        <taxon>Bacillota</taxon>
        <taxon>Bacilli</taxon>
        <taxon>Bacillales</taxon>
        <taxon>Paenibacillaceae</taxon>
        <taxon>Paenibacillus</taxon>
    </lineage>
</organism>
<dbReference type="InterPro" id="IPR012854">
    <property type="entry name" value="Cu_amine_oxidase-like_N"/>
</dbReference>
<reference evidence="2 3" key="1">
    <citation type="journal article" date="2015" name="Int. Biodeterior. Biodegradation">
        <title>Physiological and genetic screening methods for the isolation of methyl tert-butyl ether-degrading bacteria for bioremediation purposes.</title>
        <authorList>
            <person name="Guisado I.M."/>
            <person name="Purswani J."/>
            <person name="Gonzalez Lopez J."/>
            <person name="Pozo C."/>
        </authorList>
    </citation>
    <scope>NUCLEOTIDE SEQUENCE [LARGE SCALE GENOMIC DNA]</scope>
    <source>
        <strain evidence="2 3">SH7</strain>
    </source>
</reference>
<dbReference type="AlphaFoldDB" id="A0A0W1AT05"/>
<protein>
    <recommendedName>
        <fullName evidence="1">Copper amine oxidase-like N-terminal domain-containing protein</fullName>
    </recommendedName>
</protein>
<dbReference type="Gene3D" id="3.30.457.10">
    <property type="entry name" value="Copper amine oxidase-like, N-terminal domain"/>
    <property type="match status" value="1"/>
</dbReference>
<name>A0A0W1AT05_9BACL</name>
<keyword evidence="3" id="KW-1185">Reference proteome</keyword>
<evidence type="ECO:0000313" key="2">
    <source>
        <dbReference type="EMBL" id="KTD84452.1"/>
    </source>
</evidence>
<dbReference type="InterPro" id="IPR036582">
    <property type="entry name" value="Mao_N_sf"/>
</dbReference>
<dbReference type="RefSeq" id="WP_060625774.1">
    <property type="nucleotide sequence ID" value="NZ_LCZJ02000034.1"/>
</dbReference>
<evidence type="ECO:0000313" key="3">
    <source>
        <dbReference type="Proteomes" id="UP000054709"/>
    </source>
</evidence>
<dbReference type="Proteomes" id="UP000054709">
    <property type="component" value="Unassembled WGS sequence"/>
</dbReference>
<proteinExistence type="predicted"/>
<dbReference type="OrthoDB" id="2510907at2"/>
<evidence type="ECO:0000259" key="1">
    <source>
        <dbReference type="Pfam" id="PF07833"/>
    </source>
</evidence>
<gene>
    <name evidence="2" type="ORF">UQ64_26025</name>
</gene>
<sequence>MNHIKESLQRLGKIRAYVIGLLVIMFAAGSAVTPTSVSAAVQLGTQVMPLSYGGYYVLFPGKLAPYFKSGKLMVPIRAFSSAIGADLLYDALTNSVTVSLLDRSVGKIKAGQLEAEFNGETEDSLGIAPEIKDGILFVPASPILEGLKKFRWETQFNNVNKLTLGIGARKGEEWAKPEADRALAPYPVETTAHPYPLYPCTLTQTQSGKKYKLTLGVQNTSGFFIPKGNAELELVSVDSKGNSYYQTLKGPDSLTSKAGLLSFSVSIPAEAEYVIFRSRTLRAE</sequence>
<feature type="domain" description="Copper amine oxidase-like N-terminal" evidence="1">
    <location>
        <begin position="62"/>
        <end position="148"/>
    </location>
</feature>
<comment type="caution">
    <text evidence="2">The sequence shown here is derived from an EMBL/GenBank/DDBJ whole genome shotgun (WGS) entry which is preliminary data.</text>
</comment>
<dbReference type="EMBL" id="LCZJ02000034">
    <property type="protein sequence ID" value="KTD84452.1"/>
    <property type="molecule type" value="Genomic_DNA"/>
</dbReference>
<dbReference type="SUPFAM" id="SSF55383">
    <property type="entry name" value="Copper amine oxidase, domain N"/>
    <property type="match status" value="1"/>
</dbReference>
<accession>A0A0W1AT05</accession>